<dbReference type="InterPro" id="IPR002525">
    <property type="entry name" value="Transp_IS110-like_N"/>
</dbReference>
<organism evidence="4 5">
    <name type="scientific">Adlercreutzia rubneri</name>
    <dbReference type="NCBI Taxonomy" id="2916441"/>
    <lineage>
        <taxon>Bacteria</taxon>
        <taxon>Bacillati</taxon>
        <taxon>Actinomycetota</taxon>
        <taxon>Coriobacteriia</taxon>
        <taxon>Eggerthellales</taxon>
        <taxon>Eggerthellaceae</taxon>
        <taxon>Adlercreutzia</taxon>
    </lineage>
</organism>
<evidence type="ECO:0000259" key="3">
    <source>
        <dbReference type="Pfam" id="PF02371"/>
    </source>
</evidence>
<proteinExistence type="predicted"/>
<dbReference type="GO" id="GO:0004803">
    <property type="term" value="F:transposase activity"/>
    <property type="evidence" value="ECO:0007669"/>
    <property type="project" value="InterPro"/>
</dbReference>
<evidence type="ECO:0000313" key="4">
    <source>
        <dbReference type="EMBL" id="MVN59904.1"/>
    </source>
</evidence>
<dbReference type="AlphaFoldDB" id="A0A7K1T8E6"/>
<reference evidence="4 5" key="1">
    <citation type="submission" date="2019-11" db="EMBL/GenBank/DDBJ databases">
        <title>Whole genome shotgun sequencing (WGS) data from Adlercreutzia equolifaciens ResAG-91, Eggerthella lenta MRI-F36, MRI-F37, MRI-F40, ResAG-49, ResAG-88, ResAG-121, ResAG-145, and Gordonibacter sp. ResAG-5, ResAG-26, ResAG-43, ResAG-50, ResAG-59.</title>
        <authorList>
            <person name="Stoll D.A."/>
            <person name="Danylec N."/>
            <person name="Franz C.M.A.P."/>
            <person name="Huch M."/>
        </authorList>
    </citation>
    <scope>NUCLEOTIDE SEQUENCE [LARGE SCALE GENOMIC DNA]</scope>
    <source>
        <strain evidence="4 5">ResAG-91</strain>
    </source>
</reference>
<dbReference type="EMBL" id="WPOO01000046">
    <property type="protein sequence ID" value="MVN59904.1"/>
    <property type="molecule type" value="Genomic_DNA"/>
</dbReference>
<comment type="caution">
    <text evidence="4">The sequence shown here is derived from an EMBL/GenBank/DDBJ whole genome shotgun (WGS) entry which is preliminary data.</text>
</comment>
<keyword evidence="5" id="KW-1185">Reference proteome</keyword>
<name>A0A7K1T8E6_9ACTN</name>
<evidence type="ECO:0000313" key="5">
    <source>
        <dbReference type="Proteomes" id="UP000488839"/>
    </source>
</evidence>
<feature type="coiled-coil region" evidence="1">
    <location>
        <begin position="238"/>
        <end position="265"/>
    </location>
</feature>
<keyword evidence="1" id="KW-0175">Coiled coil</keyword>
<protein>
    <submittedName>
        <fullName evidence="4">IS110 family transposase</fullName>
    </submittedName>
</protein>
<dbReference type="PANTHER" id="PTHR33055">
    <property type="entry name" value="TRANSPOSASE FOR INSERTION SEQUENCE ELEMENT IS1111A"/>
    <property type="match status" value="1"/>
</dbReference>
<dbReference type="RefSeq" id="WP_086414568.1">
    <property type="nucleotide sequence ID" value="NZ_WPOO01000046.1"/>
</dbReference>
<dbReference type="Pfam" id="PF02371">
    <property type="entry name" value="Transposase_20"/>
    <property type="match status" value="1"/>
</dbReference>
<dbReference type="PANTHER" id="PTHR33055:SF15">
    <property type="entry name" value="TRANSPOSASE-RELATED"/>
    <property type="match status" value="1"/>
</dbReference>
<dbReference type="Proteomes" id="UP000488839">
    <property type="component" value="Unassembled WGS sequence"/>
</dbReference>
<accession>A0A7K1T8E6</accession>
<dbReference type="InterPro" id="IPR047650">
    <property type="entry name" value="Transpos_IS110"/>
</dbReference>
<dbReference type="GO" id="GO:0003677">
    <property type="term" value="F:DNA binding"/>
    <property type="evidence" value="ECO:0007669"/>
    <property type="project" value="InterPro"/>
</dbReference>
<dbReference type="Pfam" id="PF01548">
    <property type="entry name" value="DEDD_Tnp_IS110"/>
    <property type="match status" value="1"/>
</dbReference>
<dbReference type="GO" id="GO:0006313">
    <property type="term" value="P:DNA transposition"/>
    <property type="evidence" value="ECO:0007669"/>
    <property type="project" value="InterPro"/>
</dbReference>
<evidence type="ECO:0000256" key="1">
    <source>
        <dbReference type="SAM" id="Coils"/>
    </source>
</evidence>
<evidence type="ECO:0000259" key="2">
    <source>
        <dbReference type="Pfam" id="PF01548"/>
    </source>
</evidence>
<sequence>MRYVGIDIAKKDHQIAAVDEFGNVILKSFSAGNNESGFAKIAEKLEAARIESDECLVGMEATGHYWISLWEFLDANGYEVVVINPIQTDAFRKVDSLRKTKTDAIDSVLIAEYLRFANPESSKMANPDVEQLRELARFRSFLVEQATQLKNKAIRVLDQAFPEYGKLFSNTFGEASKALLKQCPTPEEVLATDIRTLTRILKENSGGNCGRAKAEAVKDAARSSIGAKFGARALSFEIKLLVKRLSFTQVQIEELEDEISELLHRSDGHWLTTIPGIGDSLAASIAGEIGDPDRFETPKKLIAYAGMDASKYQSGANQDTNGHMSKRGSSELRRALMLAADKVRIYDPYFGEYYDSMKARGKHHYVALSGVARKLAGVCLSLMREQRPYESEPPEHHLPGHLQRQA</sequence>
<dbReference type="NCBIfam" id="NF033542">
    <property type="entry name" value="transpos_IS110"/>
    <property type="match status" value="1"/>
</dbReference>
<gene>
    <name evidence="4" type="ORF">GO707_11805</name>
</gene>
<feature type="domain" description="Transposase IS110-like N-terminal" evidence="2">
    <location>
        <begin position="4"/>
        <end position="162"/>
    </location>
</feature>
<dbReference type="InterPro" id="IPR003346">
    <property type="entry name" value="Transposase_20"/>
</dbReference>
<feature type="domain" description="Transposase IS116/IS110/IS902 C-terminal" evidence="3">
    <location>
        <begin position="270"/>
        <end position="354"/>
    </location>
</feature>